<dbReference type="PROSITE" id="PS50110">
    <property type="entry name" value="RESPONSE_REGULATORY"/>
    <property type="match status" value="1"/>
</dbReference>
<comment type="caution">
    <text evidence="3">The sequence shown here is derived from an EMBL/GenBank/DDBJ whole genome shotgun (WGS) entry which is preliminary data.</text>
</comment>
<evidence type="ECO:0000313" key="3">
    <source>
        <dbReference type="EMBL" id="MFC0318147.1"/>
    </source>
</evidence>
<reference evidence="3 4" key="1">
    <citation type="submission" date="2024-09" db="EMBL/GenBank/DDBJ databases">
        <authorList>
            <person name="Sun Q."/>
            <person name="Mori K."/>
        </authorList>
    </citation>
    <scope>NUCLEOTIDE SEQUENCE [LARGE SCALE GENOMIC DNA]</scope>
    <source>
        <strain evidence="3 4">CCM 7765</strain>
    </source>
</reference>
<dbReference type="InterPro" id="IPR001789">
    <property type="entry name" value="Sig_transdc_resp-reg_receiver"/>
</dbReference>
<evidence type="ECO:0000259" key="2">
    <source>
        <dbReference type="PROSITE" id="PS50110"/>
    </source>
</evidence>
<keyword evidence="4" id="KW-1185">Reference proteome</keyword>
<dbReference type="InterPro" id="IPR011006">
    <property type="entry name" value="CheY-like_superfamily"/>
</dbReference>
<dbReference type="EMBL" id="JBHLWO010000001">
    <property type="protein sequence ID" value="MFC0318147.1"/>
    <property type="molecule type" value="Genomic_DNA"/>
</dbReference>
<dbReference type="SUPFAM" id="SSF52172">
    <property type="entry name" value="CheY-like"/>
    <property type="match status" value="1"/>
</dbReference>
<dbReference type="RefSeq" id="WP_130856228.1">
    <property type="nucleotide sequence ID" value="NZ_JBHLWO010000001.1"/>
</dbReference>
<comment type="caution">
    <text evidence="1">Lacks conserved residue(s) required for the propagation of feature annotation.</text>
</comment>
<sequence length="51" mass="5818">MATPHILIADDHSIVRLGISLIIQKQYPKAIIRQTDNYQGVLDMVAKEDFH</sequence>
<proteinExistence type="predicted"/>
<evidence type="ECO:0000256" key="1">
    <source>
        <dbReference type="PROSITE-ProRule" id="PRU00169"/>
    </source>
</evidence>
<accession>A0ABV6HH00</accession>
<feature type="domain" description="Response regulatory" evidence="2">
    <location>
        <begin position="5"/>
        <end position="51"/>
    </location>
</feature>
<gene>
    <name evidence="3" type="ORF">ACFFI0_07490</name>
</gene>
<name>A0ABV6HH00_9SPHI</name>
<protein>
    <submittedName>
        <fullName evidence="3">Response regulator transcription factor</fullName>
    </submittedName>
</protein>
<dbReference type="Proteomes" id="UP001589774">
    <property type="component" value="Unassembled WGS sequence"/>
</dbReference>
<organism evidence="3 4">
    <name type="scientific">Olivibacter oleidegradans</name>
    <dbReference type="NCBI Taxonomy" id="760123"/>
    <lineage>
        <taxon>Bacteria</taxon>
        <taxon>Pseudomonadati</taxon>
        <taxon>Bacteroidota</taxon>
        <taxon>Sphingobacteriia</taxon>
        <taxon>Sphingobacteriales</taxon>
        <taxon>Sphingobacteriaceae</taxon>
        <taxon>Olivibacter</taxon>
    </lineage>
</organism>
<evidence type="ECO:0000313" key="4">
    <source>
        <dbReference type="Proteomes" id="UP001589774"/>
    </source>
</evidence>